<evidence type="ECO:0000256" key="7">
    <source>
        <dbReference type="ARBA" id="ARBA00023136"/>
    </source>
</evidence>
<evidence type="ECO:0000313" key="9">
    <source>
        <dbReference type="EMBL" id="MCF8715649.1"/>
    </source>
</evidence>
<dbReference type="Gene3D" id="1.25.10.10">
    <property type="entry name" value="Leucine-rich Repeat Variant"/>
    <property type="match status" value="1"/>
</dbReference>
<dbReference type="PANTHER" id="PTHR43596">
    <property type="entry name" value="ADP,ATP CARRIER PROTEIN"/>
    <property type="match status" value="1"/>
</dbReference>
<keyword evidence="5 8" id="KW-0067">ATP-binding</keyword>
<dbReference type="RefSeq" id="WP_236959614.1">
    <property type="nucleotide sequence ID" value="NZ_JAETXX010000008.1"/>
</dbReference>
<evidence type="ECO:0000256" key="5">
    <source>
        <dbReference type="ARBA" id="ARBA00022840"/>
    </source>
</evidence>
<keyword evidence="4 8" id="KW-0547">Nucleotide-binding</keyword>
<keyword evidence="6 8" id="KW-1133">Transmembrane helix</keyword>
<feature type="transmembrane region" description="Helical" evidence="8">
    <location>
        <begin position="152"/>
        <end position="171"/>
    </location>
</feature>
<feature type="transmembrane region" description="Helical" evidence="8">
    <location>
        <begin position="234"/>
        <end position="252"/>
    </location>
</feature>
<feature type="transmembrane region" description="Helical" evidence="8">
    <location>
        <begin position="26"/>
        <end position="46"/>
    </location>
</feature>
<proteinExistence type="inferred from homology"/>
<protein>
    <recommendedName>
        <fullName evidence="8">ADP,ATP carrier protein</fullName>
    </recommendedName>
</protein>
<dbReference type="PANTHER" id="PTHR43596:SF1">
    <property type="entry name" value="ADP,ATP CARRIER PROTEIN"/>
    <property type="match status" value="1"/>
</dbReference>
<reference evidence="9 10" key="1">
    <citation type="submission" date="2021-01" db="EMBL/GenBank/DDBJ databases">
        <title>Genome sequencing of Joostella atrarenae M1-2 (= KCTC 23194).</title>
        <authorList>
            <person name="Zakaria M.R."/>
            <person name="Lam M.Q."/>
            <person name="Chong C.S."/>
        </authorList>
    </citation>
    <scope>NUCLEOTIDE SEQUENCE [LARGE SCALE GENOMIC DNA]</scope>
    <source>
        <strain evidence="9 10">M1-2</strain>
    </source>
</reference>
<keyword evidence="3 8" id="KW-0812">Transmembrane</keyword>
<feature type="transmembrane region" description="Helical" evidence="8">
    <location>
        <begin position="122"/>
        <end position="140"/>
    </location>
</feature>
<dbReference type="InterPro" id="IPR016024">
    <property type="entry name" value="ARM-type_fold"/>
</dbReference>
<dbReference type="EMBL" id="JAETXX010000008">
    <property type="protein sequence ID" value="MCF8715649.1"/>
    <property type="molecule type" value="Genomic_DNA"/>
</dbReference>
<feature type="transmembrane region" description="Helical" evidence="8">
    <location>
        <begin position="183"/>
        <end position="202"/>
    </location>
</feature>
<evidence type="ECO:0000256" key="2">
    <source>
        <dbReference type="ARBA" id="ARBA00022448"/>
    </source>
</evidence>
<dbReference type="SUPFAM" id="SSF48371">
    <property type="entry name" value="ARM repeat"/>
    <property type="match status" value="1"/>
</dbReference>
<evidence type="ECO:0000256" key="4">
    <source>
        <dbReference type="ARBA" id="ARBA00022741"/>
    </source>
</evidence>
<comment type="similarity">
    <text evidence="8">Belongs to the ADP/ATP translocase tlc family.</text>
</comment>
<name>A0ABS9J5H0_9FLAO</name>
<keyword evidence="10" id="KW-1185">Reference proteome</keyword>
<dbReference type="Gene3D" id="1.20.1250.20">
    <property type="entry name" value="MFS general substrate transporter like domains"/>
    <property type="match status" value="1"/>
</dbReference>
<evidence type="ECO:0000256" key="6">
    <source>
        <dbReference type="ARBA" id="ARBA00022989"/>
    </source>
</evidence>
<comment type="caution">
    <text evidence="9">The sequence shown here is derived from an EMBL/GenBank/DDBJ whole genome shotgun (WGS) entry which is preliminary data.</text>
</comment>
<comment type="subcellular location">
    <subcellularLocation>
        <location evidence="1 8">Membrane</location>
        <topology evidence="1 8">Multi-pass membrane protein</topology>
    </subcellularLocation>
</comment>
<feature type="transmembrane region" description="Helical" evidence="8">
    <location>
        <begin position="273"/>
        <end position="292"/>
    </location>
</feature>
<keyword evidence="2 8" id="KW-0813">Transport</keyword>
<evidence type="ECO:0000256" key="3">
    <source>
        <dbReference type="ARBA" id="ARBA00022692"/>
    </source>
</evidence>
<dbReference type="SUPFAM" id="SSF103473">
    <property type="entry name" value="MFS general substrate transporter"/>
    <property type="match status" value="1"/>
</dbReference>
<feature type="transmembrane region" description="Helical" evidence="8">
    <location>
        <begin position="396"/>
        <end position="415"/>
    </location>
</feature>
<accession>A0ABS9J5H0</accession>
<dbReference type="InterPro" id="IPR011989">
    <property type="entry name" value="ARM-like"/>
</dbReference>
<gene>
    <name evidence="9" type="ORF">JM658_12505</name>
</gene>
<evidence type="ECO:0000256" key="8">
    <source>
        <dbReference type="RuleBase" id="RU363121"/>
    </source>
</evidence>
<sequence length="950" mass="108625">MLFGEKLRLSLLKIFDIQEDELRKTLLLQLNIFLIITTLLIVKPTISSLFLTELTAEALPQAYILTAISAIIGYYFYDKWLEVCTLNKIITRTLIGCILSLIIFGFAFTFKVAHGNFMFIPYIWVAIYGLLTASQFWILANLVYNVREAKRVFGFIGAGAIAGGIFGGYLTSVLTYFISSENILFVAAIVLSGCIPITRYMWNNEVDKTHHVPMSKRIEHKGASPLKLIWNSKLLTYISCVVGISVIVAKLVDFQYNDFALKTFDDPEKLTSFFGFWFSTLSVISLLIQLFFTKKIVGTFGVANSLLWLPTGILIGSILLLLFPVLAVIIFIKIVDGSLKQSVNKAAMELLVIPIPIDIKKKTKTYIDVVIDSIATGIAGFVLIFLIHGLDLTTTHVSFITIILITLWIFFILKVRKAYIVAFKNLLTTPNSKAKKHHHYEEMPISSIVDTIKRVFKTGSEGQILHMLNRTKEVNDERFFYDIEKLLEHESSSVRALAIENLYSLRTKDLSSKIKEFVFDEDPEVQIDAFRYLLRNFKEKTAFFIKDQLESDNNDIVNAVMIALSIELNNKKKLISICGLYEHLDNDISILETLKGEDEKNKIITILEVIGNLKIERYYSLIHKYLKSKDQDILIAAINNAAKTKKTIFLDDIIEQLSEKNIRKTALDAINSHGKNIISELENKIINEAIEDHEDAIFIPMAIEHFNSQSAINSLITIVEKGEYSITIEAIESLRRLKNDNPKLKIKDRFIVEKILQECYIYESMLSSLHSQIIIKYKDVNENHKEEKEARNGLIRILEQRLDRQLHRIFGFLGIKYPPSDIDSVLQIILNGPEEQRANAIEFLDSMLDIQLKKELIPIAESALVDNEISNELIKKLNLKIYSEVECYKLLLERNDTKLKHAVIYLIEKTNNKNFIPLLEMALKDKNISIRNQSFQVIEYLSSQETVPNR</sequence>
<dbReference type="Proteomes" id="UP000829517">
    <property type="component" value="Unassembled WGS sequence"/>
</dbReference>
<feature type="transmembrane region" description="Helical" evidence="8">
    <location>
        <begin position="312"/>
        <end position="335"/>
    </location>
</feature>
<organism evidence="9 10">
    <name type="scientific">Joostella atrarenae</name>
    <dbReference type="NCBI Taxonomy" id="679257"/>
    <lineage>
        <taxon>Bacteria</taxon>
        <taxon>Pseudomonadati</taxon>
        <taxon>Bacteroidota</taxon>
        <taxon>Flavobacteriia</taxon>
        <taxon>Flavobacteriales</taxon>
        <taxon>Flavobacteriaceae</taxon>
        <taxon>Joostella</taxon>
    </lineage>
</organism>
<feature type="transmembrane region" description="Helical" evidence="8">
    <location>
        <begin position="89"/>
        <end position="110"/>
    </location>
</feature>
<evidence type="ECO:0000256" key="1">
    <source>
        <dbReference type="ARBA" id="ARBA00004141"/>
    </source>
</evidence>
<dbReference type="InterPro" id="IPR004667">
    <property type="entry name" value="ADP_ATP_car_bac_type"/>
</dbReference>
<dbReference type="InterPro" id="IPR036259">
    <property type="entry name" value="MFS_trans_sf"/>
</dbReference>
<keyword evidence="7 8" id="KW-0472">Membrane</keyword>
<feature type="transmembrane region" description="Helical" evidence="8">
    <location>
        <begin position="369"/>
        <end position="390"/>
    </location>
</feature>
<evidence type="ECO:0000313" key="10">
    <source>
        <dbReference type="Proteomes" id="UP000829517"/>
    </source>
</evidence>
<dbReference type="Pfam" id="PF03219">
    <property type="entry name" value="TLC"/>
    <property type="match status" value="1"/>
</dbReference>
<feature type="transmembrane region" description="Helical" evidence="8">
    <location>
        <begin position="58"/>
        <end position="77"/>
    </location>
</feature>